<dbReference type="HOGENOM" id="CLU_127592_4_0_1"/>
<dbReference type="EMBL" id="KN832879">
    <property type="protein sequence ID" value="KIM99145.1"/>
    <property type="molecule type" value="Genomic_DNA"/>
</dbReference>
<accession>A0A0C3GT31</accession>
<evidence type="ECO:0000313" key="1">
    <source>
        <dbReference type="EMBL" id="KIM99145.1"/>
    </source>
</evidence>
<dbReference type="Proteomes" id="UP000054321">
    <property type="component" value="Unassembled WGS sequence"/>
</dbReference>
<keyword evidence="2" id="KW-1185">Reference proteome</keyword>
<name>A0A0C3GT31_OIDMZ</name>
<dbReference type="SUPFAM" id="SSF54593">
    <property type="entry name" value="Glyoxalase/Bleomycin resistance protein/Dihydroxybiphenyl dioxygenase"/>
    <property type="match status" value="1"/>
</dbReference>
<dbReference type="CDD" id="cd07247">
    <property type="entry name" value="SgaA_N_like"/>
    <property type="match status" value="1"/>
</dbReference>
<dbReference type="PANTHER" id="PTHR33993">
    <property type="entry name" value="GLYOXALASE-RELATED"/>
    <property type="match status" value="1"/>
</dbReference>
<dbReference type="AlphaFoldDB" id="A0A0C3GT31"/>
<gene>
    <name evidence="1" type="ORF">OIDMADRAFT_181574</name>
</gene>
<dbReference type="InterPro" id="IPR052164">
    <property type="entry name" value="Anthracycline_SecMetBiosynth"/>
</dbReference>
<dbReference type="Gene3D" id="3.10.180.10">
    <property type="entry name" value="2,3-Dihydroxybiphenyl 1,2-Dioxygenase, domain 1"/>
    <property type="match status" value="1"/>
</dbReference>
<evidence type="ECO:0000313" key="2">
    <source>
        <dbReference type="Proteomes" id="UP000054321"/>
    </source>
</evidence>
<dbReference type="InParanoid" id="A0A0C3GT31"/>
<dbReference type="PANTHER" id="PTHR33993:SF14">
    <property type="entry name" value="GB|AAF24581.1"/>
    <property type="match status" value="1"/>
</dbReference>
<protein>
    <submittedName>
        <fullName evidence="1">Uncharacterized protein</fullName>
    </submittedName>
</protein>
<sequence length="142" mass="15775">MSEETQWVPPPFGSPCWVEIPAADVTACKEFYSKLFPSWTWTPSTDRHPEDKLALYKFGTADGLGGGIVKVPVECKASGGELKKGVGVTIYHLVESIEETKKRVEELGGVAVTEKEPESDSGWHMHFKDTEGNRFGIYQLKK</sequence>
<reference evidence="1 2" key="1">
    <citation type="submission" date="2014-04" db="EMBL/GenBank/DDBJ databases">
        <authorList>
            <consortium name="DOE Joint Genome Institute"/>
            <person name="Kuo A."/>
            <person name="Martino E."/>
            <person name="Perotto S."/>
            <person name="Kohler A."/>
            <person name="Nagy L.G."/>
            <person name="Floudas D."/>
            <person name="Copeland A."/>
            <person name="Barry K.W."/>
            <person name="Cichocki N."/>
            <person name="Veneault-Fourrey C."/>
            <person name="LaButti K."/>
            <person name="Lindquist E.A."/>
            <person name="Lipzen A."/>
            <person name="Lundell T."/>
            <person name="Morin E."/>
            <person name="Murat C."/>
            <person name="Sun H."/>
            <person name="Tunlid A."/>
            <person name="Henrissat B."/>
            <person name="Grigoriev I.V."/>
            <person name="Hibbett D.S."/>
            <person name="Martin F."/>
            <person name="Nordberg H.P."/>
            <person name="Cantor M.N."/>
            <person name="Hua S.X."/>
        </authorList>
    </citation>
    <scope>NUCLEOTIDE SEQUENCE [LARGE SCALE GENOMIC DNA]</scope>
    <source>
        <strain evidence="1 2">Zn</strain>
    </source>
</reference>
<reference evidence="2" key="2">
    <citation type="submission" date="2015-01" db="EMBL/GenBank/DDBJ databases">
        <title>Evolutionary Origins and Diversification of the Mycorrhizal Mutualists.</title>
        <authorList>
            <consortium name="DOE Joint Genome Institute"/>
            <consortium name="Mycorrhizal Genomics Consortium"/>
            <person name="Kohler A."/>
            <person name="Kuo A."/>
            <person name="Nagy L.G."/>
            <person name="Floudas D."/>
            <person name="Copeland A."/>
            <person name="Barry K.W."/>
            <person name="Cichocki N."/>
            <person name="Veneault-Fourrey C."/>
            <person name="LaButti K."/>
            <person name="Lindquist E.A."/>
            <person name="Lipzen A."/>
            <person name="Lundell T."/>
            <person name="Morin E."/>
            <person name="Murat C."/>
            <person name="Riley R."/>
            <person name="Ohm R."/>
            <person name="Sun H."/>
            <person name="Tunlid A."/>
            <person name="Henrissat B."/>
            <person name="Grigoriev I.V."/>
            <person name="Hibbett D.S."/>
            <person name="Martin F."/>
        </authorList>
    </citation>
    <scope>NUCLEOTIDE SEQUENCE [LARGE SCALE GENOMIC DNA]</scope>
    <source>
        <strain evidence="2">Zn</strain>
    </source>
</reference>
<dbReference type="STRING" id="913774.A0A0C3GT31"/>
<proteinExistence type="predicted"/>
<dbReference type="OrthoDB" id="447346at2759"/>
<organism evidence="1 2">
    <name type="scientific">Oidiodendron maius (strain Zn)</name>
    <dbReference type="NCBI Taxonomy" id="913774"/>
    <lineage>
        <taxon>Eukaryota</taxon>
        <taxon>Fungi</taxon>
        <taxon>Dikarya</taxon>
        <taxon>Ascomycota</taxon>
        <taxon>Pezizomycotina</taxon>
        <taxon>Leotiomycetes</taxon>
        <taxon>Leotiomycetes incertae sedis</taxon>
        <taxon>Myxotrichaceae</taxon>
        <taxon>Oidiodendron</taxon>
    </lineage>
</organism>
<dbReference type="InterPro" id="IPR029068">
    <property type="entry name" value="Glyas_Bleomycin-R_OHBP_Dase"/>
</dbReference>